<comment type="similarity">
    <text evidence="1">Belongs to the 'GDXG' lipolytic enzyme family.</text>
</comment>
<evidence type="ECO:0000313" key="5">
    <source>
        <dbReference type="EMBL" id="GJJ14882.1"/>
    </source>
</evidence>
<keyword evidence="6" id="KW-1185">Reference proteome</keyword>
<proteinExistence type="inferred from homology"/>
<dbReference type="EMBL" id="BPWL01000010">
    <property type="protein sequence ID" value="GJJ14882.1"/>
    <property type="molecule type" value="Genomic_DNA"/>
</dbReference>
<evidence type="ECO:0000259" key="4">
    <source>
        <dbReference type="Pfam" id="PF07859"/>
    </source>
</evidence>
<dbReference type="InterPro" id="IPR033140">
    <property type="entry name" value="Lipase_GDXG_put_SER_AS"/>
</dbReference>
<feature type="active site" evidence="3">
    <location>
        <position position="203"/>
    </location>
</feature>
<dbReference type="InterPro" id="IPR013094">
    <property type="entry name" value="AB_hydrolase_3"/>
</dbReference>
<organism evidence="5 6">
    <name type="scientific">Clathrus columnatus</name>
    <dbReference type="NCBI Taxonomy" id="1419009"/>
    <lineage>
        <taxon>Eukaryota</taxon>
        <taxon>Fungi</taxon>
        <taxon>Dikarya</taxon>
        <taxon>Basidiomycota</taxon>
        <taxon>Agaricomycotina</taxon>
        <taxon>Agaricomycetes</taxon>
        <taxon>Phallomycetidae</taxon>
        <taxon>Phallales</taxon>
        <taxon>Clathraceae</taxon>
        <taxon>Clathrus</taxon>
    </lineage>
</organism>
<dbReference type="GO" id="GO:0016787">
    <property type="term" value="F:hydrolase activity"/>
    <property type="evidence" value="ECO:0007669"/>
    <property type="project" value="UniProtKB-KW"/>
</dbReference>
<protein>
    <recommendedName>
        <fullName evidence="4">Alpha/beta hydrolase fold-3 domain-containing protein</fullName>
    </recommendedName>
</protein>
<dbReference type="AlphaFoldDB" id="A0AAV5AJQ5"/>
<dbReference type="PANTHER" id="PTHR48081:SF26">
    <property type="entry name" value="ALPHA_BETA HYDROLASE FOLD-3 DOMAIN-CONTAINING PROTEIN"/>
    <property type="match status" value="1"/>
</dbReference>
<dbReference type="Pfam" id="PF07859">
    <property type="entry name" value="Abhydrolase_3"/>
    <property type="match status" value="1"/>
</dbReference>
<dbReference type="Proteomes" id="UP001050691">
    <property type="component" value="Unassembled WGS sequence"/>
</dbReference>
<dbReference type="PANTHER" id="PTHR48081">
    <property type="entry name" value="AB HYDROLASE SUPERFAMILY PROTEIN C4A8.06C"/>
    <property type="match status" value="1"/>
</dbReference>
<dbReference type="Gene3D" id="3.40.50.1820">
    <property type="entry name" value="alpha/beta hydrolase"/>
    <property type="match status" value="1"/>
</dbReference>
<evidence type="ECO:0000256" key="2">
    <source>
        <dbReference type="ARBA" id="ARBA00022801"/>
    </source>
</evidence>
<sequence>MENILFINCSLKVPFWALRAALFPSSRPHRSWSVKKTVLLYLTRKALSLFSILHLGFFENDVEIPDGTYKNTKFVWIEAEREESIRGQVKLFAERANVKPLKTSAFWYFKSGTFTSGAVEPAKVGEKHGTAHPQGVYASIPKGILRRTTTLTRILAIDYHLCSSAPFEPNHPFPTALLDIIAGYRYLLELGFNSENVIVAGDSAGGNLTLALTRHIKETAVLPMPGRLLLLSLWGDISASDNGPTSSLRLNLPFDIFTNTPSILEESFAGYGIRSYLGSAFTFDTDAKINPYLSPTSPHITHTDGEYQRYPKTFIIVGSMERILDDSTTMVSYLQKDNLGPDHIIIHIANAAVHDFLLFGWAKPERTETFLRIAQWIDG</sequence>
<evidence type="ECO:0000256" key="1">
    <source>
        <dbReference type="ARBA" id="ARBA00010515"/>
    </source>
</evidence>
<gene>
    <name evidence="5" type="ORF">Clacol_009151</name>
</gene>
<evidence type="ECO:0000313" key="6">
    <source>
        <dbReference type="Proteomes" id="UP001050691"/>
    </source>
</evidence>
<dbReference type="InterPro" id="IPR029058">
    <property type="entry name" value="AB_hydrolase_fold"/>
</dbReference>
<keyword evidence="2" id="KW-0378">Hydrolase</keyword>
<dbReference type="InterPro" id="IPR050300">
    <property type="entry name" value="GDXG_lipolytic_enzyme"/>
</dbReference>
<dbReference type="SUPFAM" id="SSF53474">
    <property type="entry name" value="alpha/beta-Hydrolases"/>
    <property type="match status" value="1"/>
</dbReference>
<reference evidence="5" key="1">
    <citation type="submission" date="2021-10" db="EMBL/GenBank/DDBJ databases">
        <title>De novo Genome Assembly of Clathrus columnatus (Basidiomycota, Fungi) Using Illumina and Nanopore Sequence Data.</title>
        <authorList>
            <person name="Ogiso-Tanaka E."/>
            <person name="Itagaki H."/>
            <person name="Hosoya T."/>
            <person name="Hosaka K."/>
        </authorList>
    </citation>
    <scope>NUCLEOTIDE SEQUENCE</scope>
    <source>
        <strain evidence="5">MO-923</strain>
    </source>
</reference>
<name>A0AAV5AJQ5_9AGAM</name>
<accession>A0AAV5AJQ5</accession>
<comment type="caution">
    <text evidence="5">The sequence shown here is derived from an EMBL/GenBank/DDBJ whole genome shotgun (WGS) entry which is preliminary data.</text>
</comment>
<evidence type="ECO:0000256" key="3">
    <source>
        <dbReference type="PROSITE-ProRule" id="PRU10038"/>
    </source>
</evidence>
<feature type="domain" description="Alpha/beta hydrolase fold-3" evidence="4">
    <location>
        <begin position="153"/>
        <end position="356"/>
    </location>
</feature>
<dbReference type="PROSITE" id="PS01174">
    <property type="entry name" value="LIPASE_GDXG_SER"/>
    <property type="match status" value="1"/>
</dbReference>